<dbReference type="Proteomes" id="UP000199672">
    <property type="component" value="Unassembled WGS sequence"/>
</dbReference>
<protein>
    <recommendedName>
        <fullName evidence="1">DUF6265 domain-containing protein</fullName>
    </recommendedName>
</protein>
<proteinExistence type="predicted"/>
<reference evidence="3" key="1">
    <citation type="submission" date="2016-10" db="EMBL/GenBank/DDBJ databases">
        <authorList>
            <person name="Varghese N."/>
            <person name="Submissions S."/>
        </authorList>
    </citation>
    <scope>NUCLEOTIDE SEQUENCE [LARGE SCALE GENOMIC DNA]</scope>
    <source>
        <strain evidence="3">CGMCC 1.10370</strain>
    </source>
</reference>
<dbReference type="AlphaFoldDB" id="A0A1I1TV55"/>
<feature type="domain" description="DUF6265" evidence="1">
    <location>
        <begin position="48"/>
        <end position="158"/>
    </location>
</feature>
<dbReference type="InterPro" id="IPR046232">
    <property type="entry name" value="DUF6265"/>
</dbReference>
<dbReference type="Pfam" id="PF19780">
    <property type="entry name" value="DUF6265"/>
    <property type="match status" value="1"/>
</dbReference>
<sequence>MIFSNKQIMKTKGILFSSILTLVVLSSCKKEIKTEASVKTYPNLAKAEWFIGEWGNKSAEGELTERWKKENDSVYLGESYFVVGQNDTVFAEQVRLEETNGKLSYTVTVPGQNQELPVSFEMTSATENQIVFENPQHDYPNKIIYNLVAKDSLIAEISGLKKGKPNTERFVMKKR</sequence>
<evidence type="ECO:0000313" key="3">
    <source>
        <dbReference type="Proteomes" id="UP000199672"/>
    </source>
</evidence>
<evidence type="ECO:0000259" key="1">
    <source>
        <dbReference type="Pfam" id="PF19780"/>
    </source>
</evidence>
<dbReference type="STRING" id="739143.SAMN05216297_11029"/>
<name>A0A1I1TV55_9FLAO</name>
<keyword evidence="3" id="KW-1185">Reference proteome</keyword>
<dbReference type="PROSITE" id="PS51257">
    <property type="entry name" value="PROKAR_LIPOPROTEIN"/>
    <property type="match status" value="1"/>
</dbReference>
<gene>
    <name evidence="2" type="ORF">SAMN05216297_11029</name>
</gene>
<accession>A0A1I1TV55</accession>
<organism evidence="2 3">
    <name type="scientific">Flavobacterium phragmitis</name>
    <dbReference type="NCBI Taxonomy" id="739143"/>
    <lineage>
        <taxon>Bacteria</taxon>
        <taxon>Pseudomonadati</taxon>
        <taxon>Bacteroidota</taxon>
        <taxon>Flavobacteriia</taxon>
        <taxon>Flavobacteriales</taxon>
        <taxon>Flavobacteriaceae</taxon>
        <taxon>Flavobacterium</taxon>
    </lineage>
</organism>
<evidence type="ECO:0000313" key="2">
    <source>
        <dbReference type="EMBL" id="SFD62409.1"/>
    </source>
</evidence>
<dbReference type="EMBL" id="FOMH01000010">
    <property type="protein sequence ID" value="SFD62409.1"/>
    <property type="molecule type" value="Genomic_DNA"/>
</dbReference>